<evidence type="ECO:0000256" key="1">
    <source>
        <dbReference type="SAM" id="Phobius"/>
    </source>
</evidence>
<dbReference type="RefSeq" id="WP_148899076.1">
    <property type="nucleotide sequence ID" value="NZ_VNHY01000002.1"/>
</dbReference>
<gene>
    <name evidence="2" type="ORF">LX73_1770</name>
</gene>
<dbReference type="AlphaFoldDB" id="A0A5D3YMV4"/>
<keyword evidence="1" id="KW-0812">Transmembrane</keyword>
<organism evidence="2 3">
    <name type="scientific">Fodinibius salinus</name>
    <dbReference type="NCBI Taxonomy" id="860790"/>
    <lineage>
        <taxon>Bacteria</taxon>
        <taxon>Pseudomonadati</taxon>
        <taxon>Balneolota</taxon>
        <taxon>Balneolia</taxon>
        <taxon>Balneolales</taxon>
        <taxon>Balneolaceae</taxon>
        <taxon>Fodinibius</taxon>
    </lineage>
</organism>
<evidence type="ECO:0000313" key="3">
    <source>
        <dbReference type="Proteomes" id="UP000324595"/>
    </source>
</evidence>
<dbReference type="EMBL" id="VNHY01000002">
    <property type="protein sequence ID" value="TYP94047.1"/>
    <property type="molecule type" value="Genomic_DNA"/>
</dbReference>
<sequence>MSEETNNTRPWLPWAVALSVIVSISLGIKFMDWPNIFVTPWPLVNGVFTIQAIDAFEKITPLEAAPFSDQLRILAAILLLFIVGPACWIWGEIRSQKEHIKLKSFIWYVGVILVGMGLFSTIYGTTTRLISFQDDSVQNNNKLIRLSKTADELESDLRKMARKAYELYYLPADRGGGGQSFLAFEDSTGVKRPIRLSDLNAHLQSDYIFVLKEVQSDSSITIYGISDISGVDPDFKNADGRQGLLQVAINVHPEDGFSNINNKESNVPFR</sequence>
<feature type="transmembrane region" description="Helical" evidence="1">
    <location>
        <begin position="73"/>
        <end position="93"/>
    </location>
</feature>
<protein>
    <submittedName>
        <fullName evidence="2">Uncharacterized protein</fullName>
    </submittedName>
</protein>
<keyword evidence="1" id="KW-0472">Membrane</keyword>
<feature type="transmembrane region" description="Helical" evidence="1">
    <location>
        <begin position="105"/>
        <end position="123"/>
    </location>
</feature>
<accession>A0A5D3YMV4</accession>
<keyword evidence="1" id="KW-1133">Transmembrane helix</keyword>
<name>A0A5D3YMV4_9BACT</name>
<comment type="caution">
    <text evidence="2">The sequence shown here is derived from an EMBL/GenBank/DDBJ whole genome shotgun (WGS) entry which is preliminary data.</text>
</comment>
<evidence type="ECO:0000313" key="2">
    <source>
        <dbReference type="EMBL" id="TYP94047.1"/>
    </source>
</evidence>
<keyword evidence="3" id="KW-1185">Reference proteome</keyword>
<dbReference type="Proteomes" id="UP000324595">
    <property type="component" value="Unassembled WGS sequence"/>
</dbReference>
<proteinExistence type="predicted"/>
<reference evidence="2 3" key="1">
    <citation type="submission" date="2019-07" db="EMBL/GenBank/DDBJ databases">
        <title>Genomic Encyclopedia of Archaeal and Bacterial Type Strains, Phase II (KMG-II): from individual species to whole genera.</title>
        <authorList>
            <person name="Goeker M."/>
        </authorList>
    </citation>
    <scope>NUCLEOTIDE SEQUENCE [LARGE SCALE GENOMIC DNA]</scope>
    <source>
        <strain evidence="2 3">DSM 21935</strain>
    </source>
</reference>
<feature type="transmembrane region" description="Helical" evidence="1">
    <location>
        <begin position="12"/>
        <end position="31"/>
    </location>
</feature>